<feature type="non-terminal residue" evidence="2">
    <location>
        <position position="196"/>
    </location>
</feature>
<dbReference type="InterPro" id="IPR029058">
    <property type="entry name" value="AB_hydrolase_fold"/>
</dbReference>
<comment type="caution">
    <text evidence="2">The sequence shown here is derived from an EMBL/GenBank/DDBJ whole genome shotgun (WGS) entry which is preliminary data.</text>
</comment>
<gene>
    <name evidence="2" type="ORF">EVJ58_g10355</name>
</gene>
<feature type="region of interest" description="Disordered" evidence="1">
    <location>
        <begin position="19"/>
        <end position="47"/>
    </location>
</feature>
<name>A0A4Y9XRM0_9APHY</name>
<organism evidence="2 3">
    <name type="scientific">Rhodofomes roseus</name>
    <dbReference type="NCBI Taxonomy" id="34475"/>
    <lineage>
        <taxon>Eukaryota</taxon>
        <taxon>Fungi</taxon>
        <taxon>Dikarya</taxon>
        <taxon>Basidiomycota</taxon>
        <taxon>Agaricomycotina</taxon>
        <taxon>Agaricomycetes</taxon>
        <taxon>Polyporales</taxon>
        <taxon>Rhodofomes</taxon>
    </lineage>
</organism>
<dbReference type="AlphaFoldDB" id="A0A4Y9XRM0"/>
<protein>
    <submittedName>
        <fullName evidence="2">Uncharacterized protein</fullName>
    </submittedName>
</protein>
<evidence type="ECO:0000256" key="1">
    <source>
        <dbReference type="SAM" id="MobiDB-lite"/>
    </source>
</evidence>
<sequence>MSVSPLLCYPRYGGQPTSDGIPVPPLLPLMPPQASSTALDHNLPGPANVADYRRTSHLIPAASPRSLPYTSPLREDATRSERVDAKALAHALIDAKVQFETGPAQRQYKGASQAALWNCVDRYVRQDPPIDLRNRGMTLFLTHATGFPRQIWEPTLVRLFSHAQQDASLLIDEVWSFESVQHGDSGVLNDRELRDV</sequence>
<evidence type="ECO:0000313" key="3">
    <source>
        <dbReference type="Proteomes" id="UP000298390"/>
    </source>
</evidence>
<accession>A0A4Y9XRM0</accession>
<dbReference type="EMBL" id="SEKV01001097">
    <property type="protein sequence ID" value="TFY51831.1"/>
    <property type="molecule type" value="Genomic_DNA"/>
</dbReference>
<dbReference type="Proteomes" id="UP000298390">
    <property type="component" value="Unassembled WGS sequence"/>
</dbReference>
<dbReference type="STRING" id="34475.A0A4Y9XRM0"/>
<dbReference type="Gene3D" id="3.40.50.1820">
    <property type="entry name" value="alpha/beta hydrolase"/>
    <property type="match status" value="1"/>
</dbReference>
<reference evidence="2 3" key="1">
    <citation type="submission" date="2019-01" db="EMBL/GenBank/DDBJ databases">
        <title>Genome sequencing of the rare red list fungi Fomitopsis rosea.</title>
        <authorList>
            <person name="Buettner E."/>
            <person name="Kellner H."/>
        </authorList>
    </citation>
    <scope>NUCLEOTIDE SEQUENCE [LARGE SCALE GENOMIC DNA]</scope>
    <source>
        <strain evidence="2 3">DSM 105464</strain>
    </source>
</reference>
<evidence type="ECO:0000313" key="2">
    <source>
        <dbReference type="EMBL" id="TFY51831.1"/>
    </source>
</evidence>
<proteinExistence type="predicted"/>
<feature type="compositionally biased region" description="Pro residues" evidence="1">
    <location>
        <begin position="22"/>
        <end position="31"/>
    </location>
</feature>
<feature type="region of interest" description="Disordered" evidence="1">
    <location>
        <begin position="61"/>
        <end position="80"/>
    </location>
</feature>